<dbReference type="SUPFAM" id="SSF52266">
    <property type="entry name" value="SGNH hydrolase"/>
    <property type="match status" value="1"/>
</dbReference>
<name>A0ABP3QNA9_9ACTN</name>
<dbReference type="Proteomes" id="UP001500668">
    <property type="component" value="Unassembled WGS sequence"/>
</dbReference>
<dbReference type="RefSeq" id="WP_344073369.1">
    <property type="nucleotide sequence ID" value="NZ_BAAACA010000014.1"/>
</dbReference>
<comment type="caution">
    <text evidence="2">The sequence shown here is derived from an EMBL/GenBank/DDBJ whole genome shotgun (WGS) entry which is preliminary data.</text>
</comment>
<sequence length="204" mass="22102">MIEDIRICFVGDSFVQGVGDPEYRGWIGRVLEATGEGMTAFNLGLRRDTSEDVLQRWRREALPRFLPGADNRLVVSFGSNDMVEEGGAVRVEAARCVRNLELLLDGCRDRGVTPFVVGPPPVADAGDAHLRRTVALADAMEGACRERYVPFVATTSELAADPVWTGEALAGDGAHPGGGGYGRLAALVLAGQWHEWIRQPLRDS</sequence>
<dbReference type="Pfam" id="PF13472">
    <property type="entry name" value="Lipase_GDSL_2"/>
    <property type="match status" value="1"/>
</dbReference>
<feature type="domain" description="SGNH hydrolase-type esterase" evidence="1">
    <location>
        <begin position="9"/>
        <end position="181"/>
    </location>
</feature>
<evidence type="ECO:0000259" key="1">
    <source>
        <dbReference type="Pfam" id="PF13472"/>
    </source>
</evidence>
<reference evidence="3" key="1">
    <citation type="journal article" date="2019" name="Int. J. Syst. Evol. Microbiol.">
        <title>The Global Catalogue of Microorganisms (GCM) 10K type strain sequencing project: providing services to taxonomists for standard genome sequencing and annotation.</title>
        <authorList>
            <consortium name="The Broad Institute Genomics Platform"/>
            <consortium name="The Broad Institute Genome Sequencing Center for Infectious Disease"/>
            <person name="Wu L."/>
            <person name="Ma J."/>
        </authorList>
    </citation>
    <scope>NUCLEOTIDE SEQUENCE [LARGE SCALE GENOMIC DNA]</scope>
    <source>
        <strain evidence="3">JCM 5067</strain>
    </source>
</reference>
<proteinExistence type="predicted"/>
<organism evidence="2 3">
    <name type="scientific">Streptomyces crystallinus</name>
    <dbReference type="NCBI Taxonomy" id="68191"/>
    <lineage>
        <taxon>Bacteria</taxon>
        <taxon>Bacillati</taxon>
        <taxon>Actinomycetota</taxon>
        <taxon>Actinomycetes</taxon>
        <taxon>Kitasatosporales</taxon>
        <taxon>Streptomycetaceae</taxon>
        <taxon>Streptomyces</taxon>
    </lineage>
</organism>
<evidence type="ECO:0000313" key="2">
    <source>
        <dbReference type="EMBL" id="GAA0594162.1"/>
    </source>
</evidence>
<gene>
    <name evidence="2" type="ORF">GCM10010394_24400</name>
</gene>
<evidence type="ECO:0000313" key="3">
    <source>
        <dbReference type="Proteomes" id="UP001500668"/>
    </source>
</evidence>
<protein>
    <recommendedName>
        <fullName evidence="1">SGNH hydrolase-type esterase domain-containing protein</fullName>
    </recommendedName>
</protein>
<dbReference type="InterPro" id="IPR013830">
    <property type="entry name" value="SGNH_hydro"/>
</dbReference>
<dbReference type="InterPro" id="IPR036514">
    <property type="entry name" value="SGNH_hydro_sf"/>
</dbReference>
<dbReference type="Gene3D" id="3.40.50.1110">
    <property type="entry name" value="SGNH hydrolase"/>
    <property type="match status" value="1"/>
</dbReference>
<keyword evidence="3" id="KW-1185">Reference proteome</keyword>
<accession>A0ABP3QNA9</accession>
<dbReference type="EMBL" id="BAAACA010000014">
    <property type="protein sequence ID" value="GAA0594162.1"/>
    <property type="molecule type" value="Genomic_DNA"/>
</dbReference>